<evidence type="ECO:0000313" key="3">
    <source>
        <dbReference type="EMBL" id="EJF61717.1"/>
    </source>
</evidence>
<dbReference type="Proteomes" id="UP000053319">
    <property type="component" value="Unassembled WGS sequence"/>
</dbReference>
<feature type="region of interest" description="Disordered" evidence="1">
    <location>
        <begin position="310"/>
        <end position="332"/>
    </location>
</feature>
<dbReference type="InterPro" id="IPR046528">
    <property type="entry name" value="DUF6593"/>
</dbReference>
<evidence type="ECO:0000259" key="2">
    <source>
        <dbReference type="Pfam" id="PF20236"/>
    </source>
</evidence>
<evidence type="ECO:0000256" key="1">
    <source>
        <dbReference type="SAM" id="MobiDB-lite"/>
    </source>
</evidence>
<proteinExistence type="predicted"/>
<dbReference type="RefSeq" id="XP_007365418.1">
    <property type="nucleotide sequence ID" value="XM_007365356.1"/>
</dbReference>
<reference evidence="3 4" key="1">
    <citation type="journal article" date="2012" name="Science">
        <title>The Paleozoic origin of enzymatic lignin decomposition reconstructed from 31 fungal genomes.</title>
        <authorList>
            <person name="Floudas D."/>
            <person name="Binder M."/>
            <person name="Riley R."/>
            <person name="Barry K."/>
            <person name="Blanchette R.A."/>
            <person name="Henrissat B."/>
            <person name="Martinez A.T."/>
            <person name="Otillar R."/>
            <person name="Spatafora J.W."/>
            <person name="Yadav J.S."/>
            <person name="Aerts A."/>
            <person name="Benoit I."/>
            <person name="Boyd A."/>
            <person name="Carlson A."/>
            <person name="Copeland A."/>
            <person name="Coutinho P.M."/>
            <person name="de Vries R.P."/>
            <person name="Ferreira P."/>
            <person name="Findley K."/>
            <person name="Foster B."/>
            <person name="Gaskell J."/>
            <person name="Glotzer D."/>
            <person name="Gorecki P."/>
            <person name="Heitman J."/>
            <person name="Hesse C."/>
            <person name="Hori C."/>
            <person name="Igarashi K."/>
            <person name="Jurgens J.A."/>
            <person name="Kallen N."/>
            <person name="Kersten P."/>
            <person name="Kohler A."/>
            <person name="Kuees U."/>
            <person name="Kumar T.K.A."/>
            <person name="Kuo A."/>
            <person name="LaButti K."/>
            <person name="Larrondo L.F."/>
            <person name="Lindquist E."/>
            <person name="Ling A."/>
            <person name="Lombard V."/>
            <person name="Lucas S."/>
            <person name="Lundell T."/>
            <person name="Martin R."/>
            <person name="McLaughlin D.J."/>
            <person name="Morgenstern I."/>
            <person name="Morin E."/>
            <person name="Murat C."/>
            <person name="Nagy L.G."/>
            <person name="Nolan M."/>
            <person name="Ohm R.A."/>
            <person name="Patyshakuliyeva A."/>
            <person name="Rokas A."/>
            <person name="Ruiz-Duenas F.J."/>
            <person name="Sabat G."/>
            <person name="Salamov A."/>
            <person name="Samejima M."/>
            <person name="Schmutz J."/>
            <person name="Slot J.C."/>
            <person name="St John F."/>
            <person name="Stenlid J."/>
            <person name="Sun H."/>
            <person name="Sun S."/>
            <person name="Syed K."/>
            <person name="Tsang A."/>
            <person name="Wiebenga A."/>
            <person name="Young D."/>
            <person name="Pisabarro A."/>
            <person name="Eastwood D.C."/>
            <person name="Martin F."/>
            <person name="Cullen D."/>
            <person name="Grigoriev I.V."/>
            <person name="Hibbett D.S."/>
        </authorList>
    </citation>
    <scope>NUCLEOTIDE SEQUENCE [LARGE SCALE GENOMIC DNA]</scope>
    <source>
        <strain evidence="3 4">LYAD-421 SS1</strain>
    </source>
</reference>
<organism evidence="3 4">
    <name type="scientific">Dichomitus squalens (strain LYAD-421)</name>
    <name type="common">Western red white-rot fungus</name>
    <dbReference type="NCBI Taxonomy" id="732165"/>
    <lineage>
        <taxon>Eukaryota</taxon>
        <taxon>Fungi</taxon>
        <taxon>Dikarya</taxon>
        <taxon>Basidiomycota</taxon>
        <taxon>Agaricomycotina</taxon>
        <taxon>Agaricomycetes</taxon>
        <taxon>Polyporales</taxon>
        <taxon>Polyporaceae</taxon>
        <taxon>Dichomitus</taxon>
    </lineage>
</organism>
<dbReference type="HOGENOM" id="CLU_836845_0_0_1"/>
<dbReference type="OrthoDB" id="3360976at2759"/>
<name>R7T2M5_DICSQ</name>
<gene>
    <name evidence="3" type="ORF">DICSQDRAFT_169735</name>
</gene>
<feature type="domain" description="DUF6593" evidence="2">
    <location>
        <begin position="14"/>
        <end position="168"/>
    </location>
</feature>
<dbReference type="EMBL" id="JH719408">
    <property type="protein sequence ID" value="EJF61717.1"/>
    <property type="molecule type" value="Genomic_DNA"/>
</dbReference>
<protein>
    <recommendedName>
        <fullName evidence="2">DUF6593 domain-containing protein</fullName>
    </recommendedName>
</protein>
<dbReference type="Pfam" id="PF20236">
    <property type="entry name" value="DUF6593"/>
    <property type="match status" value="2"/>
</dbReference>
<accession>R7T2M5</accession>
<feature type="domain" description="DUF6593" evidence="2">
    <location>
        <begin position="195"/>
        <end position="306"/>
    </location>
</feature>
<dbReference type="GeneID" id="18839019"/>
<dbReference type="KEGG" id="dsq:DICSQDRAFT_169735"/>
<sequence length="332" mass="36516">MADSFGLTVSFLRDEPLNSTVVDAMSGETLYEISTTRRRLQHDTTTIRDARSPGEVAATWEHKALGHDTITIRGKANKVSNWVSAKGVFSKTWTVASPQDPGMYHWRMKDGSSELELIHNETNTVVAESHHGYESKGTLMRIDVSADVAHMLDSILLSFVILEERRRREGKSPVADAIAGAGGYTRWANSGGRAGNVFADWEQKSFRRDQVTFHGVRCKLSKWLRKRNILSSTRVLVAPDGEEFHWKEKPITFELVSMRTRTPIARSHNAHSAVGQLLSLSVAPSAVPMLDVILLSFVILEQRRREELGGASATGGAAYTASGTSAANVSSP</sequence>
<dbReference type="AlphaFoldDB" id="R7T2M5"/>
<evidence type="ECO:0000313" key="4">
    <source>
        <dbReference type="Proteomes" id="UP000053319"/>
    </source>
</evidence>